<dbReference type="InterPro" id="IPR038552">
    <property type="entry name" value="Tim21_IMS_sf"/>
</dbReference>
<organism evidence="11 12">
    <name type="scientific">Echinococcus canadensis</name>
    <dbReference type="NCBI Taxonomy" id="519352"/>
    <lineage>
        <taxon>Eukaryota</taxon>
        <taxon>Metazoa</taxon>
        <taxon>Spiralia</taxon>
        <taxon>Lophotrochozoa</taxon>
        <taxon>Platyhelminthes</taxon>
        <taxon>Cestoda</taxon>
        <taxon>Eucestoda</taxon>
        <taxon>Cyclophyllidea</taxon>
        <taxon>Taeniidae</taxon>
        <taxon>Echinococcus</taxon>
        <taxon>Echinococcus canadensis group</taxon>
    </lineage>
</organism>
<dbReference type="Pfam" id="PF08294">
    <property type="entry name" value="TIM21"/>
    <property type="match status" value="1"/>
</dbReference>
<feature type="transmembrane region" description="Helical" evidence="10">
    <location>
        <begin position="684"/>
        <end position="705"/>
    </location>
</feature>
<feature type="region of interest" description="Disordered" evidence="9">
    <location>
        <begin position="815"/>
        <end position="846"/>
    </location>
</feature>
<evidence type="ECO:0000256" key="6">
    <source>
        <dbReference type="ARBA" id="ARBA00023128"/>
    </source>
</evidence>
<feature type="compositionally biased region" description="Polar residues" evidence="9">
    <location>
        <begin position="129"/>
        <end position="143"/>
    </location>
</feature>
<proteinExistence type="inferred from homology"/>
<feature type="region of interest" description="Disordered" evidence="9">
    <location>
        <begin position="1"/>
        <end position="26"/>
    </location>
</feature>
<feature type="compositionally biased region" description="Basic and acidic residues" evidence="9">
    <location>
        <begin position="409"/>
        <end position="429"/>
    </location>
</feature>
<keyword evidence="3 10" id="KW-0812">Transmembrane</keyword>
<evidence type="ECO:0000256" key="5">
    <source>
        <dbReference type="ARBA" id="ARBA00022989"/>
    </source>
</evidence>
<evidence type="ECO:0000313" key="12">
    <source>
        <dbReference type="WBParaSite" id="maker-E.canG7_contigs_3012-snap-gene-0.45-mRNA-1"/>
    </source>
</evidence>
<dbReference type="PANTHER" id="PTHR13032">
    <property type="entry name" value="MITOCHONDRIAL IMPORT INNER MEMBRANE TRANSLOCASE SUBUNIT TIM21"/>
    <property type="match status" value="1"/>
</dbReference>
<dbReference type="GO" id="GO:0005744">
    <property type="term" value="C:TIM23 mitochondrial import inner membrane translocase complex"/>
    <property type="evidence" value="ECO:0007669"/>
    <property type="project" value="InterPro"/>
</dbReference>
<dbReference type="Gene3D" id="3.10.450.320">
    <property type="entry name" value="Mitochondrial import inner membrane translocase subunit Tim21"/>
    <property type="match status" value="1"/>
</dbReference>
<dbReference type="PANTHER" id="PTHR13032:SF6">
    <property type="entry name" value="MITOCHONDRIAL IMPORT INNER MEMBRANE TRANSLOCASE SUBUNIT TIM21"/>
    <property type="match status" value="1"/>
</dbReference>
<feature type="region of interest" description="Disordered" evidence="9">
    <location>
        <begin position="38"/>
        <end position="82"/>
    </location>
</feature>
<comment type="similarity">
    <text evidence="2">Belongs to the TIM21 family.</text>
</comment>
<dbReference type="InterPro" id="IPR013261">
    <property type="entry name" value="Tim21"/>
</dbReference>
<dbReference type="GO" id="GO:0030150">
    <property type="term" value="P:protein import into mitochondrial matrix"/>
    <property type="evidence" value="ECO:0007669"/>
    <property type="project" value="InterPro"/>
</dbReference>
<keyword evidence="11" id="KW-1185">Reference proteome</keyword>
<protein>
    <recommendedName>
        <fullName evidence="8">TIM21-like protein, mitochondrial</fullName>
    </recommendedName>
</protein>
<evidence type="ECO:0000256" key="8">
    <source>
        <dbReference type="ARBA" id="ARBA00031620"/>
    </source>
</evidence>
<evidence type="ECO:0000313" key="11">
    <source>
        <dbReference type="Proteomes" id="UP000887562"/>
    </source>
</evidence>
<keyword evidence="7 10" id="KW-0472">Membrane</keyword>
<feature type="region of interest" description="Disordered" evidence="9">
    <location>
        <begin position="98"/>
        <end position="143"/>
    </location>
</feature>
<evidence type="ECO:0000256" key="7">
    <source>
        <dbReference type="ARBA" id="ARBA00023136"/>
    </source>
</evidence>
<keyword evidence="5 10" id="KW-1133">Transmembrane helix</keyword>
<accession>A0A915EYB6</accession>
<feature type="region of interest" description="Disordered" evidence="9">
    <location>
        <begin position="476"/>
        <end position="529"/>
    </location>
</feature>
<dbReference type="Proteomes" id="UP000887562">
    <property type="component" value="Unplaced"/>
</dbReference>
<evidence type="ECO:0000256" key="3">
    <source>
        <dbReference type="ARBA" id="ARBA00022692"/>
    </source>
</evidence>
<feature type="compositionally biased region" description="Pro residues" evidence="9">
    <location>
        <begin position="107"/>
        <end position="119"/>
    </location>
</feature>
<evidence type="ECO:0000256" key="4">
    <source>
        <dbReference type="ARBA" id="ARBA00022946"/>
    </source>
</evidence>
<name>A0A915EYB6_9CEST</name>
<dbReference type="AlphaFoldDB" id="A0A915EYB6"/>
<comment type="subcellular location">
    <subcellularLocation>
        <location evidence="1">Mitochondrion membrane</location>
        <topology evidence="1">Single-pass membrane protein</topology>
    </subcellularLocation>
</comment>
<evidence type="ECO:0000256" key="1">
    <source>
        <dbReference type="ARBA" id="ARBA00004304"/>
    </source>
</evidence>
<sequence>MLRRAGSERGSFKKVSIVENQMDGNLRRLQENILEEIRNRSAFPLRKVAKDTQRQQESSSDPLHSRQRYPSGGPPMNPQHRHSSLIRTNSLFEEPQISLSDSNSFPLPSPPLPSPPPQDLLPSHVQPALDQSNYPKTSERTGQSYSSLKNIVRFQENSLEQVNQEQSVYRPPNLRCHAPARGIILRSQSMMHPCLPIKTPCDPEEGADITNRPPSPPLKYSPTEGNFRSSFVRQPSLVIPKKGSAHDISPPGSDVDEAISKAENRRKQVEMRSLTMQRIRMPSGGRLLNLQDPPSPLTYFRPHPQPSVVKYCVTSNQEVEEGRNNKNEAVLRPPQIREPPKILATRGVTPFRRLSRISASSSSSTSPDAAVPADGSSSIDEDGPGGQRGKWVFPTRRSIYAEGGQQAQHELRNSQRKRETSAMPDSEKKPPHHYTGPGMFRGLSPRLPAQLERPRERRSSFTNSTRSFFCPLTNQMESTKPSTKVDRMVSPIPSPLPSQPSVSVYGTLDRSSRTRNRSGTFNPSQNDYDNGGFSTWRSSQFYPGVTAGNTGVQSERVTDLGASRISLWSQKTSVEQPEPQRFGSLGRHDDRLIRKYLQRHSSMGSRAFLPETGGGHTNEMALAHKLTSFNKSVLRRALISFSTSHSLRQNSAQESPKKLVPKFSADTPPPVSIKTKVKQSASDAWYSTVIVGGIALTGFIFYVIVHELFSTKSPTRVYEEALAICISDTRVRDLLGEPITGCGESTRRGRRTQIASSEWFDSNGKKHMALRFYLKGAYASGTVHLEVYETDSKELVYRYLVVEVDGLSRRQVILRPEADTPATSPAVPPPPPPPPTLAPFGEESSE</sequence>
<dbReference type="WBParaSite" id="maker-E.canG7_contigs_3012-snap-gene-0.45-mRNA-1">
    <property type="protein sequence ID" value="maker-E.canG7_contigs_3012-snap-gene-0.45-mRNA-1"/>
    <property type="gene ID" value="EcG7_02964"/>
</dbReference>
<feature type="compositionally biased region" description="Polar residues" evidence="9">
    <location>
        <begin position="517"/>
        <end position="529"/>
    </location>
</feature>
<keyword evidence="4" id="KW-0809">Transit peptide</keyword>
<feature type="compositionally biased region" description="Basic and acidic residues" evidence="9">
    <location>
        <begin position="1"/>
        <end position="11"/>
    </location>
</feature>
<feature type="compositionally biased region" description="Pro residues" evidence="9">
    <location>
        <begin position="826"/>
        <end position="837"/>
    </location>
</feature>
<evidence type="ECO:0000256" key="10">
    <source>
        <dbReference type="SAM" id="Phobius"/>
    </source>
</evidence>
<feature type="region of interest" description="Disordered" evidence="9">
    <location>
        <begin position="318"/>
        <end position="445"/>
    </location>
</feature>
<keyword evidence="6" id="KW-0496">Mitochondrion</keyword>
<evidence type="ECO:0000256" key="9">
    <source>
        <dbReference type="SAM" id="MobiDB-lite"/>
    </source>
</evidence>
<reference evidence="12" key="1">
    <citation type="submission" date="2022-11" db="UniProtKB">
        <authorList>
            <consortium name="WormBaseParasite"/>
        </authorList>
    </citation>
    <scope>IDENTIFICATION</scope>
</reference>
<feature type="compositionally biased region" description="Low complexity" evidence="9">
    <location>
        <begin position="356"/>
        <end position="366"/>
    </location>
</feature>
<evidence type="ECO:0000256" key="2">
    <source>
        <dbReference type="ARBA" id="ARBA00010867"/>
    </source>
</evidence>